<accession>A0ABD3SPE2</accession>
<dbReference type="Pfam" id="PF24517">
    <property type="entry name" value="CBM96"/>
    <property type="match status" value="1"/>
</dbReference>
<name>A0ABD3SPE2_9STRA</name>
<dbReference type="AlphaFoldDB" id="A0ABD3SPE2"/>
<keyword evidence="4" id="KW-0472">Membrane</keyword>
<keyword evidence="2" id="KW-0964">Secreted</keyword>
<organism evidence="6 7">
    <name type="scientific">Cyclostephanos tholiformis</name>
    <dbReference type="NCBI Taxonomy" id="382380"/>
    <lineage>
        <taxon>Eukaryota</taxon>
        <taxon>Sar</taxon>
        <taxon>Stramenopiles</taxon>
        <taxon>Ochrophyta</taxon>
        <taxon>Bacillariophyta</taxon>
        <taxon>Coscinodiscophyceae</taxon>
        <taxon>Thalassiosirophycidae</taxon>
        <taxon>Stephanodiscales</taxon>
        <taxon>Stephanodiscaceae</taxon>
        <taxon>Cyclostephanos</taxon>
    </lineage>
</organism>
<dbReference type="GO" id="GO:0005576">
    <property type="term" value="C:extracellular region"/>
    <property type="evidence" value="ECO:0007669"/>
    <property type="project" value="UniProtKB-SubCell"/>
</dbReference>
<feature type="transmembrane region" description="Helical" evidence="4">
    <location>
        <begin position="47"/>
        <end position="68"/>
    </location>
</feature>
<evidence type="ECO:0000256" key="1">
    <source>
        <dbReference type="ARBA" id="ARBA00004613"/>
    </source>
</evidence>
<evidence type="ECO:0000313" key="6">
    <source>
        <dbReference type="EMBL" id="KAL3826460.1"/>
    </source>
</evidence>
<keyword evidence="3" id="KW-0732">Signal</keyword>
<comment type="subcellular location">
    <subcellularLocation>
        <location evidence="1">Secreted</location>
    </subcellularLocation>
</comment>
<keyword evidence="7" id="KW-1185">Reference proteome</keyword>
<evidence type="ECO:0000313" key="7">
    <source>
        <dbReference type="Proteomes" id="UP001530377"/>
    </source>
</evidence>
<keyword evidence="4" id="KW-1133">Transmembrane helix</keyword>
<evidence type="ECO:0000256" key="2">
    <source>
        <dbReference type="ARBA" id="ARBA00022525"/>
    </source>
</evidence>
<sequence>MVYRWDDLQRNNLAVDWGENVQGNVRNTRRPRALGYGPSDEQSLPNAFVVIFTLVAIGMAALLSMTLIKSPISDDEGNASEAQGMVAAVVTQIHPSISPSASPSPSIASSVPPTFIPSDHPSVSAPPSIGSSMIPSYGPTDDPGPAECVDEHGLYRNHQGDMVSCDWFATVGTYEWICTKTEIGKACLKTCREYNDCYVITHSPMPSAAPTVSPTPVRPKSITLNCTGDATISEGIADANLGSSSFLKIDSSPRPSIASRIAGIGNSGAYHVLLRFDLSKHESSRPIESAILRLKVAKGCYSGGYVQRTVNQHWDETTVTWETAPEGDGTDIDRLGEVRSGFWYYLDVTSALVESARLGVVWKETLSLRLYPVGVDECIYESKESKDGGGPELHIEYTGV</sequence>
<dbReference type="EMBL" id="JALLPB020000021">
    <property type="protein sequence ID" value="KAL3826460.1"/>
    <property type="molecule type" value="Genomic_DNA"/>
</dbReference>
<dbReference type="NCBIfam" id="NF033679">
    <property type="entry name" value="DNRLRE_dom"/>
    <property type="match status" value="1"/>
</dbReference>
<dbReference type="Proteomes" id="UP001530377">
    <property type="component" value="Unassembled WGS sequence"/>
</dbReference>
<dbReference type="InterPro" id="IPR055372">
    <property type="entry name" value="CBM96"/>
</dbReference>
<gene>
    <name evidence="6" type="ORF">ACHAXA_011269</name>
</gene>
<keyword evidence="4" id="KW-0812">Transmembrane</keyword>
<proteinExistence type="predicted"/>
<reference evidence="6 7" key="1">
    <citation type="submission" date="2024-10" db="EMBL/GenBank/DDBJ databases">
        <title>Updated reference genomes for cyclostephanoid diatoms.</title>
        <authorList>
            <person name="Roberts W.R."/>
            <person name="Alverson A.J."/>
        </authorList>
    </citation>
    <scope>NUCLEOTIDE SEQUENCE [LARGE SCALE GENOMIC DNA]</scope>
    <source>
        <strain evidence="6 7">AJA228-03</strain>
    </source>
</reference>
<evidence type="ECO:0000256" key="4">
    <source>
        <dbReference type="SAM" id="Phobius"/>
    </source>
</evidence>
<evidence type="ECO:0000259" key="5">
    <source>
        <dbReference type="Pfam" id="PF24517"/>
    </source>
</evidence>
<feature type="domain" description="Carbohydrate-binding module family 96" evidence="5">
    <location>
        <begin position="222"/>
        <end position="396"/>
    </location>
</feature>
<evidence type="ECO:0000256" key="3">
    <source>
        <dbReference type="ARBA" id="ARBA00022729"/>
    </source>
</evidence>
<comment type="caution">
    <text evidence="6">The sequence shown here is derived from an EMBL/GenBank/DDBJ whole genome shotgun (WGS) entry which is preliminary data.</text>
</comment>
<protein>
    <recommendedName>
        <fullName evidence="5">Carbohydrate-binding module family 96 domain-containing protein</fullName>
    </recommendedName>
</protein>